<sequence>MAEGNFARAVRGEANQGPELVKVPRPGAAEPGSVVVRITARPIHPFDLTTIKQSFSIGIFDKEFVPGIEGFGIVKEVGEGVRRVKKGDRVVPIFLWNYFYAKQGSWQDFITVSEKDVILMPHDISDEDAAQLIINPWTGYGLLKDINAPEGSYVLQNGAGSALGRIIIKLAKHWGIKTINLVRRDEIKEELKSIGADEVFNVTKEDVAAKVKELTNGAGVEGAIDMVAGSQTKLAAACVKSGGKVFTIGNLESWDSVISVNDLARKISHSFWSLAAASGAMQELMAKEIPELFQAKIIGSLPVVAKFPLEDYETAMEQAEKQARQGKVLLVG</sequence>
<evidence type="ECO:0000259" key="3">
    <source>
        <dbReference type="SMART" id="SM00829"/>
    </source>
</evidence>
<dbReference type="Gene3D" id="3.40.50.720">
    <property type="entry name" value="NAD(P)-binding Rossmann-like Domain"/>
    <property type="match status" value="1"/>
</dbReference>
<dbReference type="GO" id="GO:0016651">
    <property type="term" value="F:oxidoreductase activity, acting on NAD(P)H"/>
    <property type="evidence" value="ECO:0000318"/>
    <property type="project" value="GO_Central"/>
</dbReference>
<dbReference type="GO" id="GO:0070402">
    <property type="term" value="F:NADPH binding"/>
    <property type="evidence" value="ECO:0000318"/>
    <property type="project" value="GO_Central"/>
</dbReference>
<proteinExistence type="predicted"/>
<organism evidence="5">
    <name type="scientific">Selaginella moellendorffii</name>
    <name type="common">Spikemoss</name>
    <dbReference type="NCBI Taxonomy" id="88036"/>
    <lineage>
        <taxon>Eukaryota</taxon>
        <taxon>Viridiplantae</taxon>
        <taxon>Streptophyta</taxon>
        <taxon>Embryophyta</taxon>
        <taxon>Tracheophyta</taxon>
        <taxon>Lycopodiopsida</taxon>
        <taxon>Selaginellales</taxon>
        <taxon>Selaginellaceae</taxon>
        <taxon>Selaginella</taxon>
    </lineage>
</organism>
<dbReference type="OrthoDB" id="7482721at2759"/>
<keyword evidence="2" id="KW-0560">Oxidoreductase</keyword>
<dbReference type="SUPFAM" id="SSF51735">
    <property type="entry name" value="NAD(P)-binding Rossmann-fold domains"/>
    <property type="match status" value="1"/>
</dbReference>
<dbReference type="Gene3D" id="3.90.180.10">
    <property type="entry name" value="Medium-chain alcohol dehydrogenases, catalytic domain"/>
    <property type="match status" value="1"/>
</dbReference>
<dbReference type="InterPro" id="IPR011032">
    <property type="entry name" value="GroES-like_sf"/>
</dbReference>
<dbReference type="eggNOG" id="KOG0025">
    <property type="taxonomic scope" value="Eukaryota"/>
</dbReference>
<reference evidence="4 5" key="1">
    <citation type="journal article" date="2011" name="Science">
        <title>The Selaginella genome identifies genetic changes associated with the evolution of vascular plants.</title>
        <authorList>
            <person name="Banks J.A."/>
            <person name="Nishiyama T."/>
            <person name="Hasebe M."/>
            <person name="Bowman J.L."/>
            <person name="Gribskov M."/>
            <person name="dePamphilis C."/>
            <person name="Albert V.A."/>
            <person name="Aono N."/>
            <person name="Aoyama T."/>
            <person name="Ambrose B.A."/>
            <person name="Ashton N.W."/>
            <person name="Axtell M.J."/>
            <person name="Barker E."/>
            <person name="Barker M.S."/>
            <person name="Bennetzen J.L."/>
            <person name="Bonawitz N.D."/>
            <person name="Chapple C."/>
            <person name="Cheng C."/>
            <person name="Correa L.G."/>
            <person name="Dacre M."/>
            <person name="DeBarry J."/>
            <person name="Dreyer I."/>
            <person name="Elias M."/>
            <person name="Engstrom E.M."/>
            <person name="Estelle M."/>
            <person name="Feng L."/>
            <person name="Finet C."/>
            <person name="Floyd S.K."/>
            <person name="Frommer W.B."/>
            <person name="Fujita T."/>
            <person name="Gramzow L."/>
            <person name="Gutensohn M."/>
            <person name="Harholt J."/>
            <person name="Hattori M."/>
            <person name="Heyl A."/>
            <person name="Hirai T."/>
            <person name="Hiwatashi Y."/>
            <person name="Ishikawa M."/>
            <person name="Iwata M."/>
            <person name="Karol K.G."/>
            <person name="Koehler B."/>
            <person name="Kolukisaoglu U."/>
            <person name="Kubo M."/>
            <person name="Kurata T."/>
            <person name="Lalonde S."/>
            <person name="Li K."/>
            <person name="Li Y."/>
            <person name="Litt A."/>
            <person name="Lyons E."/>
            <person name="Manning G."/>
            <person name="Maruyama T."/>
            <person name="Michael T.P."/>
            <person name="Mikami K."/>
            <person name="Miyazaki S."/>
            <person name="Morinaga S."/>
            <person name="Murata T."/>
            <person name="Mueller-Roeber B."/>
            <person name="Nelson D.R."/>
            <person name="Obara M."/>
            <person name="Oguri Y."/>
            <person name="Olmstead R.G."/>
            <person name="Onodera N."/>
            <person name="Petersen B.L."/>
            <person name="Pils B."/>
            <person name="Prigge M."/>
            <person name="Rensing S.A."/>
            <person name="Riano-Pachon D.M."/>
            <person name="Roberts A.W."/>
            <person name="Sato Y."/>
            <person name="Scheller H.V."/>
            <person name="Schulz B."/>
            <person name="Schulz C."/>
            <person name="Shakirov E.V."/>
            <person name="Shibagaki N."/>
            <person name="Shinohara N."/>
            <person name="Shippen D.E."/>
            <person name="Soerensen I."/>
            <person name="Sotooka R."/>
            <person name="Sugimoto N."/>
            <person name="Sugita M."/>
            <person name="Sumikawa N."/>
            <person name="Tanurdzic M."/>
            <person name="Theissen G."/>
            <person name="Ulvskov P."/>
            <person name="Wakazuki S."/>
            <person name="Weng J.K."/>
            <person name="Willats W.W."/>
            <person name="Wipf D."/>
            <person name="Wolf P.G."/>
            <person name="Yang L."/>
            <person name="Zimmer A.D."/>
            <person name="Zhu Q."/>
            <person name="Mitros T."/>
            <person name="Hellsten U."/>
            <person name="Loque D."/>
            <person name="Otillar R."/>
            <person name="Salamov A."/>
            <person name="Schmutz J."/>
            <person name="Shapiro H."/>
            <person name="Lindquist E."/>
            <person name="Lucas S."/>
            <person name="Rokhsar D."/>
            <person name="Grigoriev I.V."/>
        </authorList>
    </citation>
    <scope>NUCLEOTIDE SEQUENCE [LARGE SCALE GENOMIC DNA]</scope>
</reference>
<dbReference type="STRING" id="88036.D8R9Y0"/>
<dbReference type="KEGG" id="smo:SELMODRAFT_408776"/>
<evidence type="ECO:0000313" key="4">
    <source>
        <dbReference type="EMBL" id="EFJ31237.1"/>
    </source>
</evidence>
<protein>
    <recommendedName>
        <fullName evidence="3">Enoyl reductase (ER) domain-containing protein</fullName>
    </recommendedName>
</protein>
<dbReference type="OMA" id="YAVINAQ"/>
<gene>
    <name evidence="4" type="ORF">SELMODRAFT_408776</name>
</gene>
<dbReference type="Pfam" id="PF08240">
    <property type="entry name" value="ADH_N"/>
    <property type="match status" value="1"/>
</dbReference>
<dbReference type="SUPFAM" id="SSF50129">
    <property type="entry name" value="GroES-like"/>
    <property type="match status" value="1"/>
</dbReference>
<evidence type="ECO:0000256" key="2">
    <source>
        <dbReference type="ARBA" id="ARBA00023002"/>
    </source>
</evidence>
<dbReference type="EMBL" id="GL377574">
    <property type="protein sequence ID" value="EFJ31237.1"/>
    <property type="molecule type" value="Genomic_DNA"/>
</dbReference>
<dbReference type="Gramene" id="EFJ31237">
    <property type="protein sequence ID" value="EFJ31237"/>
    <property type="gene ID" value="SELMODRAFT_408776"/>
</dbReference>
<dbReference type="InParanoid" id="D8R9Y0"/>
<dbReference type="AlphaFoldDB" id="D8R9Y0"/>
<dbReference type="PANTHER" id="PTHR48106">
    <property type="entry name" value="QUINONE OXIDOREDUCTASE PIG3-RELATED"/>
    <property type="match status" value="1"/>
</dbReference>
<evidence type="ECO:0000256" key="1">
    <source>
        <dbReference type="ARBA" id="ARBA00022857"/>
    </source>
</evidence>
<dbReference type="SMART" id="SM00829">
    <property type="entry name" value="PKS_ER"/>
    <property type="match status" value="1"/>
</dbReference>
<name>D8R9Y0_SELML</name>
<dbReference type="InterPro" id="IPR013154">
    <property type="entry name" value="ADH-like_N"/>
</dbReference>
<evidence type="ECO:0000313" key="5">
    <source>
        <dbReference type="Proteomes" id="UP000001514"/>
    </source>
</evidence>
<accession>D8R9Y0</accession>
<dbReference type="InterPro" id="IPR020843">
    <property type="entry name" value="ER"/>
</dbReference>
<dbReference type="PANTHER" id="PTHR48106:SF2">
    <property type="entry name" value="ZN2+-BINDING DEHYDROGENASE"/>
    <property type="match status" value="1"/>
</dbReference>
<keyword evidence="1" id="KW-0521">NADP</keyword>
<dbReference type="InterPro" id="IPR036291">
    <property type="entry name" value="NAD(P)-bd_dom_sf"/>
</dbReference>
<dbReference type="Proteomes" id="UP000001514">
    <property type="component" value="Unassembled WGS sequence"/>
</dbReference>
<dbReference type="HOGENOM" id="CLU_026673_3_1_1"/>
<keyword evidence="5" id="KW-1185">Reference proteome</keyword>
<dbReference type="InterPro" id="IPR013149">
    <property type="entry name" value="ADH-like_C"/>
</dbReference>
<dbReference type="Pfam" id="PF00107">
    <property type="entry name" value="ADH_zinc_N"/>
    <property type="match status" value="1"/>
</dbReference>
<feature type="domain" description="Enoyl reductase (ER)" evidence="3">
    <location>
        <begin position="13"/>
        <end position="330"/>
    </location>
</feature>
<dbReference type="CDD" id="cd05282">
    <property type="entry name" value="ETR_like"/>
    <property type="match status" value="1"/>
</dbReference>